<dbReference type="STRING" id="4097.A0A1S4A0L1"/>
<dbReference type="OMA" id="PMEAPAK"/>
<dbReference type="InterPro" id="IPR002921">
    <property type="entry name" value="Fungal_lipase-type"/>
</dbReference>
<dbReference type="RefSeq" id="XP_016470101.1">
    <property type="nucleotide sequence ID" value="XM_016614615.1"/>
</dbReference>
<dbReference type="PANTHER" id="PTHR46398">
    <property type="entry name" value="ALPHA/BETA-HYDROLASES SUPERFAMILY PROTEIN"/>
    <property type="match status" value="1"/>
</dbReference>
<evidence type="ECO:0000256" key="1">
    <source>
        <dbReference type="ARBA" id="ARBA00022801"/>
    </source>
</evidence>
<keyword evidence="1" id="KW-0378">Hydrolase</keyword>
<evidence type="ECO:0000313" key="8">
    <source>
        <dbReference type="RefSeq" id="XP_016470102.1"/>
    </source>
</evidence>
<organism evidence="7">
    <name type="scientific">Nicotiana tabacum</name>
    <name type="common">Common tobacco</name>
    <dbReference type="NCBI Taxonomy" id="4097"/>
    <lineage>
        <taxon>Eukaryota</taxon>
        <taxon>Viridiplantae</taxon>
        <taxon>Streptophyta</taxon>
        <taxon>Embryophyta</taxon>
        <taxon>Tracheophyta</taxon>
        <taxon>Spermatophyta</taxon>
        <taxon>Magnoliopsida</taxon>
        <taxon>eudicotyledons</taxon>
        <taxon>Gunneridae</taxon>
        <taxon>Pentapetalae</taxon>
        <taxon>asterids</taxon>
        <taxon>lamiids</taxon>
        <taxon>Solanales</taxon>
        <taxon>Solanaceae</taxon>
        <taxon>Nicotianoideae</taxon>
        <taxon>Nicotianeae</taxon>
        <taxon>Nicotiana</taxon>
    </lineage>
</organism>
<protein>
    <recommendedName>
        <fullName evidence="9">Sn1-specific diacylglycerol lipase alpha-like</fullName>
    </recommendedName>
</protein>
<dbReference type="Gene3D" id="3.40.50.1820">
    <property type="entry name" value="alpha/beta hydrolase"/>
    <property type="match status" value="1"/>
</dbReference>
<evidence type="ECO:0000259" key="3">
    <source>
        <dbReference type="Pfam" id="PF01764"/>
    </source>
</evidence>
<reference key="1">
    <citation type="journal article" date="2014" name="Nat. Commun.">
        <title>The tobacco genome sequence and its comparison with those of tomato and potato.</title>
        <authorList>
            <person name="Sierro N."/>
            <person name="Battey J.N."/>
            <person name="Ouadi S."/>
            <person name="Bakaher N."/>
            <person name="Bovet L."/>
            <person name="Willig A."/>
            <person name="Goepfert S."/>
            <person name="Peitsch M.C."/>
            <person name="Ivanov N.V."/>
        </authorList>
    </citation>
    <scope>NUCLEOTIDE SEQUENCE [LARGE SCALE GENOMIC DNA]</scope>
    <source>
        <strain>cv. TN90</strain>
    </source>
</reference>
<keyword evidence="5" id="KW-1185">Reference proteome</keyword>
<name>A0A1S4A0L1_TOBAC</name>
<evidence type="ECO:0000313" key="6">
    <source>
        <dbReference type="RefSeq" id="XP_016470100.1"/>
    </source>
</evidence>
<feature type="compositionally biased region" description="Low complexity" evidence="2">
    <location>
        <begin position="412"/>
        <end position="421"/>
    </location>
</feature>
<dbReference type="GeneID" id="107792404"/>
<dbReference type="GO" id="GO:0016787">
    <property type="term" value="F:hydrolase activity"/>
    <property type="evidence" value="ECO:0007669"/>
    <property type="project" value="UniProtKB-KW"/>
</dbReference>
<feature type="compositionally biased region" description="Basic and acidic residues" evidence="2">
    <location>
        <begin position="400"/>
        <end position="411"/>
    </location>
</feature>
<feature type="region of interest" description="Disordered" evidence="2">
    <location>
        <begin position="396"/>
        <end position="427"/>
    </location>
</feature>
<evidence type="ECO:0008006" key="9">
    <source>
        <dbReference type="Google" id="ProtNLM"/>
    </source>
</evidence>
<dbReference type="GO" id="GO:0016042">
    <property type="term" value="P:lipid catabolic process"/>
    <property type="evidence" value="ECO:0007669"/>
    <property type="project" value="InterPro"/>
</dbReference>
<dbReference type="KEGG" id="nta:107792404"/>
<dbReference type="InterPro" id="IPR029058">
    <property type="entry name" value="AB_hydrolase_fold"/>
</dbReference>
<dbReference type="OrthoDB" id="438440at2759"/>
<dbReference type="SMR" id="A0A1S4A0L1"/>
<feature type="domain" description="Fungal lipase-type" evidence="3">
    <location>
        <begin position="110"/>
        <end position="245"/>
    </location>
</feature>
<dbReference type="RefSeq" id="XP_016470102.1">
    <property type="nucleotide sequence ID" value="XM_016614616.1"/>
</dbReference>
<dbReference type="InterPro" id="IPR005592">
    <property type="entry name" value="Mono/diacylglycerol_lipase_N"/>
</dbReference>
<evidence type="ECO:0000259" key="4">
    <source>
        <dbReference type="Pfam" id="PF03893"/>
    </source>
</evidence>
<sequence>MSVLCGLPPLLECVYCVACARWAWKRCLHSAGHDSETWGLATAEEFEPVPRLCRYILAVYEDDLRQPQWEPPEGYGINPDCLIVKKNYPDTGGRVPPYLLYLDHEHADIVLAIRGLDLAKHSDYAVLLDNKLGKRKYDGGYVHNGLLKAAGLVLNTECEILRQLLEKYPNYTLTFTGHSLGSGVAALLTMVVAQNRDRLGNIDRKRIRCFAIAPARCMSLNLAVRYADVINSIVLQDDFLPRTATPLEDIFKSLFCLPCLLCLRCMRDTCISEEKMIKDPRRLYAPGRLYHIVERKPFRCGRFPPVVRTAVPVDGRFEHIVLSCNATSDHAIIWIEREARRALKLMEERDHVMEIPAKQKMERQQTLTRGHGEEHKAALQRAVTLAVPHAFSPSHYGTFDGKEDEHSDKSVGDSSTGSSTKSKNKDNWEELIERLFEKDESGHMILKKPQ</sequence>
<accession>A0A1S4A0L1</accession>
<reference evidence="6 7" key="2">
    <citation type="submission" date="2025-04" db="UniProtKB">
        <authorList>
            <consortium name="RefSeq"/>
        </authorList>
    </citation>
    <scope>IDENTIFICATION</scope>
</reference>
<gene>
    <name evidence="6 7 8" type="primary">LOC107792404</name>
</gene>
<dbReference type="PaxDb" id="4097-A0A1S4A0L1"/>
<dbReference type="PANTHER" id="PTHR46398:SF4">
    <property type="entry name" value="ALPHA_BETA-HYDROLASES SUPERFAMILY PROTEIN"/>
    <property type="match status" value="1"/>
</dbReference>
<evidence type="ECO:0000256" key="2">
    <source>
        <dbReference type="SAM" id="MobiDB-lite"/>
    </source>
</evidence>
<evidence type="ECO:0000313" key="5">
    <source>
        <dbReference type="Proteomes" id="UP000790787"/>
    </source>
</evidence>
<feature type="domain" description="Mono-/di-acylglycerol lipase N-terminal" evidence="4">
    <location>
        <begin position="10"/>
        <end position="76"/>
    </location>
</feature>
<dbReference type="AlphaFoldDB" id="A0A1S4A0L1"/>
<dbReference type="Pfam" id="PF03893">
    <property type="entry name" value="Lipase3_N"/>
    <property type="match status" value="1"/>
</dbReference>
<proteinExistence type="predicted"/>
<dbReference type="SUPFAM" id="SSF53474">
    <property type="entry name" value="alpha/beta-Hydrolases"/>
    <property type="match status" value="1"/>
</dbReference>
<dbReference type="CDD" id="cd00519">
    <property type="entry name" value="Lipase_3"/>
    <property type="match status" value="1"/>
</dbReference>
<evidence type="ECO:0000313" key="7">
    <source>
        <dbReference type="RefSeq" id="XP_016470101.1"/>
    </source>
</evidence>
<dbReference type="Proteomes" id="UP000790787">
    <property type="component" value="Chromosome 4"/>
</dbReference>
<dbReference type="Pfam" id="PF01764">
    <property type="entry name" value="Lipase_3"/>
    <property type="match status" value="1"/>
</dbReference>
<dbReference type="RefSeq" id="XP_016470100.1">
    <property type="nucleotide sequence ID" value="XM_016614614.1"/>
</dbReference>